<proteinExistence type="inferred from homology"/>
<dbReference type="CDD" id="cd11614">
    <property type="entry name" value="SAF_CpaB_FlgA_like"/>
    <property type="match status" value="1"/>
</dbReference>
<comment type="similarity">
    <text evidence="2 7">Belongs to the FlgA family.</text>
</comment>
<keyword evidence="9" id="KW-0966">Cell projection</keyword>
<keyword evidence="9" id="KW-0969">Cilium</keyword>
<dbReference type="PANTHER" id="PTHR36307:SF1">
    <property type="entry name" value="FLAGELLA BASAL BODY P-RING FORMATION PROTEIN FLGA"/>
    <property type="match status" value="1"/>
</dbReference>
<comment type="subcellular location">
    <subcellularLocation>
        <location evidence="1 7">Periplasm</location>
    </subcellularLocation>
</comment>
<keyword evidence="4" id="KW-0732">Signal</keyword>
<evidence type="ECO:0000256" key="1">
    <source>
        <dbReference type="ARBA" id="ARBA00004418"/>
    </source>
</evidence>
<comment type="function">
    <text evidence="6 7">Involved in the assembly process of the P-ring formation. It may associate with FlgF on the rod constituting a structure essential for the P-ring assembly or may act as a modulator protein for the P-ring assembly.</text>
</comment>
<name>A0ABX4G3E5_9GAMM</name>
<dbReference type="Gene3D" id="2.30.30.760">
    <property type="match status" value="1"/>
</dbReference>
<evidence type="ECO:0000256" key="2">
    <source>
        <dbReference type="ARBA" id="ARBA00010474"/>
    </source>
</evidence>
<dbReference type="InterPro" id="IPR039246">
    <property type="entry name" value="Flagellar_FlgA"/>
</dbReference>
<evidence type="ECO:0000256" key="4">
    <source>
        <dbReference type="ARBA" id="ARBA00022729"/>
    </source>
</evidence>
<evidence type="ECO:0000256" key="5">
    <source>
        <dbReference type="ARBA" id="ARBA00022764"/>
    </source>
</evidence>
<keyword evidence="9" id="KW-0282">Flagellum</keyword>
<dbReference type="InterPro" id="IPR041231">
    <property type="entry name" value="FlgA_N"/>
</dbReference>
<evidence type="ECO:0000313" key="10">
    <source>
        <dbReference type="Proteomes" id="UP000215999"/>
    </source>
</evidence>
<sequence length="239" mass="25596">MSKTVTNKAHFSPLLLIVGIFAIIFSTIVHGTSTNYLHTVQQTAEDFVTDSLSAPQNGELQVTATQLDSRLRLAECTVPLNISVPGKQSMTGNVTVLINCPSEGWQVYVPVRVKLLLPRVVATKPLPRGTVLSASDLTIKLVENRFQRSVSFEDPNQVIGSKVKRGVNMGDTIEGNDICLVCRNDSVLIRAGGSGLNIVTNGTALGDGALGEQVRIQNNKSKRVVDGIVTGVGEVTVNF</sequence>
<evidence type="ECO:0000256" key="7">
    <source>
        <dbReference type="RuleBase" id="RU362063"/>
    </source>
</evidence>
<dbReference type="EMBL" id="NOIF01000005">
    <property type="protein sequence ID" value="OZS45694.1"/>
    <property type="molecule type" value="Genomic_DNA"/>
</dbReference>
<evidence type="ECO:0000313" key="9">
    <source>
        <dbReference type="EMBL" id="OZS45694.1"/>
    </source>
</evidence>
<dbReference type="InterPro" id="IPR017585">
    <property type="entry name" value="SAF_FlgA"/>
</dbReference>
<feature type="domain" description="AFP-like" evidence="8">
    <location>
        <begin position="119"/>
        <end position="178"/>
    </location>
</feature>
<dbReference type="InterPro" id="IPR036732">
    <property type="entry name" value="AFP_Neu5c_C_sf"/>
</dbReference>
<dbReference type="Pfam" id="PF13144">
    <property type="entry name" value="ChapFlgA"/>
    <property type="match status" value="1"/>
</dbReference>
<gene>
    <name evidence="9" type="ORF">ASV53_01690</name>
</gene>
<reference evidence="9 10" key="1">
    <citation type="journal article" date="2016" name="Antonie Van Leeuwenhoek">
        <title>Photobacterium sanguinicancri sp. nov. isolated from marine animals.</title>
        <authorList>
            <person name="Gomez-Gil B."/>
            <person name="Roque A."/>
            <person name="Rotllant G."/>
            <person name="Romalde J.L."/>
            <person name="Doce A."/>
            <person name="Eggermont M."/>
            <person name="Defoirdt T."/>
        </authorList>
    </citation>
    <scope>NUCLEOTIDE SEQUENCE [LARGE SCALE GENOMIC DNA]</scope>
    <source>
        <strain evidence="9 10">CAIM 1827</strain>
    </source>
</reference>
<organism evidence="9 10">
    <name type="scientific">Photobacterium sanguinicancri</name>
    <dbReference type="NCBI Taxonomy" id="875932"/>
    <lineage>
        <taxon>Bacteria</taxon>
        <taxon>Pseudomonadati</taxon>
        <taxon>Pseudomonadota</taxon>
        <taxon>Gammaproteobacteria</taxon>
        <taxon>Vibrionales</taxon>
        <taxon>Vibrionaceae</taxon>
        <taxon>Photobacterium</taxon>
    </lineage>
</organism>
<dbReference type="SUPFAM" id="SSF51269">
    <property type="entry name" value="AFP III-like domain"/>
    <property type="match status" value="1"/>
</dbReference>
<evidence type="ECO:0000256" key="3">
    <source>
        <dbReference type="ARBA" id="ARBA00014754"/>
    </source>
</evidence>
<keyword evidence="7" id="KW-1005">Bacterial flagellum biogenesis</keyword>
<comment type="caution">
    <text evidence="9">The sequence shown here is derived from an EMBL/GenBank/DDBJ whole genome shotgun (WGS) entry which is preliminary data.</text>
</comment>
<dbReference type="Pfam" id="PF17656">
    <property type="entry name" value="ChapFlgA_N"/>
    <property type="match status" value="1"/>
</dbReference>
<keyword evidence="10" id="KW-1185">Reference proteome</keyword>
<protein>
    <recommendedName>
        <fullName evidence="3 7">Flagella basal body P-ring formation protein FlgA</fullName>
    </recommendedName>
</protein>
<dbReference type="PANTHER" id="PTHR36307">
    <property type="entry name" value="FLAGELLA BASAL BODY P-RING FORMATION PROTEIN FLGA"/>
    <property type="match status" value="1"/>
</dbReference>
<dbReference type="InterPro" id="IPR006190">
    <property type="entry name" value="SAF_AFP_Neu5Ac"/>
</dbReference>
<dbReference type="NCBIfam" id="TIGR03170">
    <property type="entry name" value="flgA_cterm"/>
    <property type="match status" value="1"/>
</dbReference>
<evidence type="ECO:0000256" key="6">
    <source>
        <dbReference type="ARBA" id="ARBA00025643"/>
    </source>
</evidence>
<keyword evidence="5 7" id="KW-0574">Periplasm</keyword>
<dbReference type="PROSITE" id="PS50844">
    <property type="entry name" value="AFP_LIKE"/>
    <property type="match status" value="1"/>
</dbReference>
<evidence type="ECO:0000259" key="8">
    <source>
        <dbReference type="PROSITE" id="PS50844"/>
    </source>
</evidence>
<accession>A0ABX4G3E5</accession>
<dbReference type="InterPro" id="IPR013974">
    <property type="entry name" value="SAF"/>
</dbReference>
<dbReference type="SMART" id="SM00858">
    <property type="entry name" value="SAF"/>
    <property type="match status" value="1"/>
</dbReference>
<dbReference type="Gene3D" id="3.90.1210.10">
    <property type="entry name" value="Antifreeze-like/N-acetylneuraminic acid synthase C-terminal domain"/>
    <property type="match status" value="1"/>
</dbReference>
<dbReference type="Proteomes" id="UP000215999">
    <property type="component" value="Unassembled WGS sequence"/>
</dbReference>